<dbReference type="RefSeq" id="WP_187561302.1">
    <property type="nucleotide sequence ID" value="NZ_JACGWS010000003.1"/>
</dbReference>
<evidence type="ECO:0000256" key="1">
    <source>
        <dbReference type="ARBA" id="ARBA00010669"/>
    </source>
</evidence>
<comment type="caution">
    <text evidence="10">The sequence shown here is derived from an EMBL/GenBank/DDBJ whole genome shotgun (WGS) entry which is preliminary data.</text>
</comment>
<keyword evidence="3 8" id="KW-0819">tRNA processing</keyword>
<name>A0ABR7Q6Z0_9FLAO</name>
<comment type="similarity">
    <text evidence="1">Belongs to the cytidine and deoxycytidylate deaminase family. ADAT2 subfamily.</text>
</comment>
<gene>
    <name evidence="8" type="primary">tadA</name>
    <name evidence="10" type="ORF">H2O64_06210</name>
</gene>
<dbReference type="Gene3D" id="3.40.140.10">
    <property type="entry name" value="Cytidine Deaminase, domain 2"/>
    <property type="match status" value="1"/>
</dbReference>
<evidence type="ECO:0000259" key="9">
    <source>
        <dbReference type="PROSITE" id="PS51747"/>
    </source>
</evidence>
<comment type="catalytic activity">
    <reaction evidence="7 8">
        <text>adenosine(34) in tRNA + H2O + H(+) = inosine(34) in tRNA + NH4(+)</text>
        <dbReference type="Rhea" id="RHEA:43168"/>
        <dbReference type="Rhea" id="RHEA-COMP:10373"/>
        <dbReference type="Rhea" id="RHEA-COMP:10374"/>
        <dbReference type="ChEBI" id="CHEBI:15377"/>
        <dbReference type="ChEBI" id="CHEBI:15378"/>
        <dbReference type="ChEBI" id="CHEBI:28938"/>
        <dbReference type="ChEBI" id="CHEBI:74411"/>
        <dbReference type="ChEBI" id="CHEBI:82852"/>
        <dbReference type="EC" id="3.5.4.33"/>
    </reaction>
</comment>
<proteinExistence type="inferred from homology"/>
<keyword evidence="11" id="KW-1185">Reference proteome</keyword>
<organism evidence="10 11">
    <name type="scientific">Kordia aestuariivivens</name>
    <dbReference type="NCBI Taxonomy" id="2759037"/>
    <lineage>
        <taxon>Bacteria</taxon>
        <taxon>Pseudomonadati</taxon>
        <taxon>Bacteroidota</taxon>
        <taxon>Flavobacteriia</taxon>
        <taxon>Flavobacteriales</taxon>
        <taxon>Flavobacteriaceae</taxon>
        <taxon>Kordia</taxon>
    </lineage>
</organism>
<feature type="active site" description="Proton donor" evidence="8">
    <location>
        <position position="60"/>
    </location>
</feature>
<dbReference type="InterPro" id="IPR028883">
    <property type="entry name" value="tRNA_aden_deaminase"/>
</dbReference>
<evidence type="ECO:0000256" key="5">
    <source>
        <dbReference type="ARBA" id="ARBA00022801"/>
    </source>
</evidence>
<dbReference type="CDD" id="cd01285">
    <property type="entry name" value="nucleoside_deaminase"/>
    <property type="match status" value="1"/>
</dbReference>
<dbReference type="EC" id="3.5.4.33" evidence="8"/>
<accession>A0ABR7Q6Z0</accession>
<comment type="cofactor">
    <cofactor evidence="8">
        <name>Zn(2+)</name>
        <dbReference type="ChEBI" id="CHEBI:29105"/>
    </cofactor>
    <text evidence="8">Binds 1 zinc ion per subunit.</text>
</comment>
<feature type="binding site" evidence="8">
    <location>
        <position position="58"/>
    </location>
    <ligand>
        <name>Zn(2+)</name>
        <dbReference type="ChEBI" id="CHEBI:29105"/>
        <note>catalytic</note>
    </ligand>
</feature>
<dbReference type="InterPro" id="IPR016192">
    <property type="entry name" value="APOBEC/CMP_deaminase_Zn-bd"/>
</dbReference>
<dbReference type="HAMAP" id="MF_00972">
    <property type="entry name" value="tRNA_aden_deaminase"/>
    <property type="match status" value="1"/>
</dbReference>
<sequence>MKLEDIYDDTYFMKKALQEAEMALEKGEVPVGAVIVIDNRVIARGHNLTETLTDVTAHAEMQAITAAANFLGGKYLKRCTLYVTLEPCQMCAGALYWSQISNIVYGARDEDRGCIHLNTKLHPKTVMKGGVMAEEASSLLKQFFIQKRNLN</sequence>
<dbReference type="InterPro" id="IPR016193">
    <property type="entry name" value="Cytidine_deaminase-like"/>
</dbReference>
<dbReference type="EMBL" id="JACGWS010000003">
    <property type="protein sequence ID" value="MBC8754258.1"/>
    <property type="molecule type" value="Genomic_DNA"/>
</dbReference>
<dbReference type="PANTHER" id="PTHR11079">
    <property type="entry name" value="CYTOSINE DEAMINASE FAMILY MEMBER"/>
    <property type="match status" value="1"/>
</dbReference>
<evidence type="ECO:0000256" key="3">
    <source>
        <dbReference type="ARBA" id="ARBA00022694"/>
    </source>
</evidence>
<dbReference type="SUPFAM" id="SSF53927">
    <property type="entry name" value="Cytidine deaminase-like"/>
    <property type="match status" value="1"/>
</dbReference>
<keyword evidence="6 8" id="KW-0862">Zinc</keyword>
<protein>
    <recommendedName>
        <fullName evidence="8">tRNA-specific adenosine deaminase</fullName>
        <ecNumber evidence="8">3.5.4.33</ecNumber>
    </recommendedName>
</protein>
<comment type="function">
    <text evidence="8">Catalyzes the deamination of adenosine to inosine at the wobble position 34 of tRNA(Arg2).</text>
</comment>
<keyword evidence="5 8" id="KW-0378">Hydrolase</keyword>
<dbReference type="PROSITE" id="PS51747">
    <property type="entry name" value="CYT_DCMP_DEAMINASES_2"/>
    <property type="match status" value="1"/>
</dbReference>
<dbReference type="Proteomes" id="UP000619238">
    <property type="component" value="Unassembled WGS sequence"/>
</dbReference>
<evidence type="ECO:0000256" key="7">
    <source>
        <dbReference type="ARBA" id="ARBA00048045"/>
    </source>
</evidence>
<evidence type="ECO:0000256" key="8">
    <source>
        <dbReference type="HAMAP-Rule" id="MF_00972"/>
    </source>
</evidence>
<evidence type="ECO:0000256" key="2">
    <source>
        <dbReference type="ARBA" id="ARBA00011738"/>
    </source>
</evidence>
<dbReference type="PROSITE" id="PS00903">
    <property type="entry name" value="CYT_DCMP_DEAMINASES_1"/>
    <property type="match status" value="1"/>
</dbReference>
<keyword evidence="4 8" id="KW-0479">Metal-binding</keyword>
<dbReference type="InterPro" id="IPR002125">
    <property type="entry name" value="CMP_dCMP_dom"/>
</dbReference>
<feature type="domain" description="CMP/dCMP-type deaminase" evidence="9">
    <location>
        <begin position="7"/>
        <end position="140"/>
    </location>
</feature>
<reference evidence="10 11" key="1">
    <citation type="submission" date="2020-07" db="EMBL/GenBank/DDBJ databases">
        <title>Description of Kordia aestuariivivens sp. nov., isolated from a tidal flat.</title>
        <authorList>
            <person name="Park S."/>
            <person name="Yoon J.-H."/>
        </authorList>
    </citation>
    <scope>NUCLEOTIDE SEQUENCE [LARGE SCALE GENOMIC DNA]</scope>
    <source>
        <strain evidence="10 11">YSTF-M3</strain>
    </source>
</reference>
<feature type="binding site" evidence="8">
    <location>
        <position position="88"/>
    </location>
    <ligand>
        <name>Zn(2+)</name>
        <dbReference type="ChEBI" id="CHEBI:29105"/>
        <note>catalytic</note>
    </ligand>
</feature>
<evidence type="ECO:0000256" key="4">
    <source>
        <dbReference type="ARBA" id="ARBA00022723"/>
    </source>
</evidence>
<evidence type="ECO:0000256" key="6">
    <source>
        <dbReference type="ARBA" id="ARBA00022833"/>
    </source>
</evidence>
<comment type="subunit">
    <text evidence="2 8">Homodimer.</text>
</comment>
<dbReference type="Pfam" id="PF00383">
    <property type="entry name" value="dCMP_cyt_deam_1"/>
    <property type="match status" value="1"/>
</dbReference>
<feature type="binding site" evidence="8">
    <location>
        <position position="91"/>
    </location>
    <ligand>
        <name>Zn(2+)</name>
        <dbReference type="ChEBI" id="CHEBI:29105"/>
        <note>catalytic</note>
    </ligand>
</feature>
<dbReference type="PANTHER" id="PTHR11079:SF202">
    <property type="entry name" value="TRNA-SPECIFIC ADENOSINE DEAMINASE"/>
    <property type="match status" value="1"/>
</dbReference>
<evidence type="ECO:0000313" key="10">
    <source>
        <dbReference type="EMBL" id="MBC8754258.1"/>
    </source>
</evidence>
<evidence type="ECO:0000313" key="11">
    <source>
        <dbReference type="Proteomes" id="UP000619238"/>
    </source>
</evidence>